<gene>
    <name evidence="1" type="ORF">SDAV_001166</name>
</gene>
<sequence>MNHIDSVKDYKKNTSTLNYLTKEEQTLIKAEVFAQLATKQQKKKLKKQHK</sequence>
<dbReference type="AlphaFoldDB" id="A0A345DPJ7"/>
<dbReference type="KEGG" id="sphh:SDAV_001166"/>
<evidence type="ECO:0000313" key="2">
    <source>
        <dbReference type="Proteomes" id="UP000253689"/>
    </source>
</evidence>
<dbReference type="Proteomes" id="UP000253689">
    <property type="component" value="Chromosome"/>
</dbReference>
<name>A0A345DPJ7_9MOLU</name>
<protein>
    <submittedName>
        <fullName evidence="1">Uncharacterized protein</fullName>
    </submittedName>
</protein>
<organism evidence="1 2">
    <name type="scientific">Spiroplasma phoeniceum P40</name>
    <dbReference type="NCBI Taxonomy" id="1276259"/>
    <lineage>
        <taxon>Bacteria</taxon>
        <taxon>Bacillati</taxon>
        <taxon>Mycoplasmatota</taxon>
        <taxon>Mollicutes</taxon>
        <taxon>Entomoplasmatales</taxon>
        <taxon>Spiroplasmataceae</taxon>
        <taxon>Spiroplasma</taxon>
    </lineage>
</organism>
<evidence type="ECO:0000313" key="1">
    <source>
        <dbReference type="EMBL" id="AXF96135.1"/>
    </source>
</evidence>
<dbReference type="EMBL" id="CP031088">
    <property type="protein sequence ID" value="AXF96135.1"/>
    <property type="molecule type" value="Genomic_DNA"/>
</dbReference>
<keyword evidence="2" id="KW-1185">Reference proteome</keyword>
<reference evidence="2" key="1">
    <citation type="submission" date="2018-07" db="EMBL/GenBank/DDBJ databases">
        <title>Complete Genome Sequence of Spiroplasma phoeniceum.</title>
        <authorList>
            <person name="Davis R.E."/>
            <person name="Shao J.Y."/>
            <person name="Zhao Y."/>
            <person name="Silver A."/>
            <person name="Stump z."/>
            <person name="Gasparich G."/>
        </authorList>
    </citation>
    <scope>NUCLEOTIDE SEQUENCE [LARGE SCALE GENOMIC DNA]</scope>
    <source>
        <strain evidence="2">P40</strain>
    </source>
</reference>
<dbReference type="RefSeq" id="WP_186823324.1">
    <property type="nucleotide sequence ID" value="NZ_CP031088.1"/>
</dbReference>
<proteinExistence type="predicted"/>
<accession>A0A345DPJ7</accession>